<dbReference type="GO" id="GO:0005681">
    <property type="term" value="C:spliceosomal complex"/>
    <property type="evidence" value="ECO:0007669"/>
    <property type="project" value="InterPro"/>
</dbReference>
<gene>
    <name evidence="9" type="ORF">GSLYS_00011883001</name>
</gene>
<keyword evidence="5" id="KW-0862">Zinc</keyword>
<feature type="compositionally biased region" description="Basic and acidic residues" evidence="7">
    <location>
        <begin position="90"/>
        <end position="100"/>
    </location>
</feature>
<dbReference type="GO" id="GO:0008270">
    <property type="term" value="F:zinc ion binding"/>
    <property type="evidence" value="ECO:0007669"/>
    <property type="project" value="UniProtKB-KW"/>
</dbReference>
<evidence type="ECO:0000259" key="8">
    <source>
        <dbReference type="Pfam" id="PF23406"/>
    </source>
</evidence>
<keyword evidence="10" id="KW-1185">Reference proteome</keyword>
<accession>A0AAV2HX12</accession>
<keyword evidence="3" id="KW-0479">Metal-binding</keyword>
<evidence type="ECO:0000256" key="3">
    <source>
        <dbReference type="ARBA" id="ARBA00022723"/>
    </source>
</evidence>
<dbReference type="PANTHER" id="PTHR13278:SF0">
    <property type="entry name" value="ZINC FINGER PROTEIN 830"/>
    <property type="match status" value="1"/>
</dbReference>
<reference evidence="9 10" key="1">
    <citation type="submission" date="2024-04" db="EMBL/GenBank/DDBJ databases">
        <authorList>
            <consortium name="Genoscope - CEA"/>
            <person name="William W."/>
        </authorList>
    </citation>
    <scope>NUCLEOTIDE SEQUENCE [LARGE SCALE GENOMIC DNA]</scope>
</reference>
<sequence>MSEVLPEGFFDDPKMDAKVRKVEYKDKDEEQWELFQKAIKEEAQVSEVIMEEEDEQVNIDRNIDEIDDQIQRWQEVEKLHVKKEIILKSSKSEGPKKTETGDDVEDGELDEFLDWRAKKSLK</sequence>
<dbReference type="EMBL" id="CAXITT010000283">
    <property type="protein sequence ID" value="CAL1538062.1"/>
    <property type="molecule type" value="Genomic_DNA"/>
</dbReference>
<dbReference type="InterPro" id="IPR040050">
    <property type="entry name" value="ZNF830-like"/>
</dbReference>
<organism evidence="9 10">
    <name type="scientific">Lymnaea stagnalis</name>
    <name type="common">Great pond snail</name>
    <name type="synonym">Helix stagnalis</name>
    <dbReference type="NCBI Taxonomy" id="6523"/>
    <lineage>
        <taxon>Eukaryota</taxon>
        <taxon>Metazoa</taxon>
        <taxon>Spiralia</taxon>
        <taxon>Lophotrochozoa</taxon>
        <taxon>Mollusca</taxon>
        <taxon>Gastropoda</taxon>
        <taxon>Heterobranchia</taxon>
        <taxon>Euthyneura</taxon>
        <taxon>Panpulmonata</taxon>
        <taxon>Hygrophila</taxon>
        <taxon>Lymnaeoidea</taxon>
        <taxon>Lymnaeidae</taxon>
        <taxon>Lymnaea</taxon>
    </lineage>
</organism>
<evidence type="ECO:0000313" key="9">
    <source>
        <dbReference type="EMBL" id="CAL1538062.1"/>
    </source>
</evidence>
<comment type="subcellular location">
    <subcellularLocation>
        <location evidence="1">Nucleus speckle</location>
    </subcellularLocation>
</comment>
<dbReference type="InterPro" id="IPR059039">
    <property type="entry name" value="ZNF380_CC"/>
</dbReference>
<dbReference type="GO" id="GO:0033260">
    <property type="term" value="P:nuclear DNA replication"/>
    <property type="evidence" value="ECO:0007669"/>
    <property type="project" value="TreeGrafter"/>
</dbReference>
<feature type="domain" description="ZNF380 coiled-coil" evidence="8">
    <location>
        <begin position="5"/>
        <end position="84"/>
    </location>
</feature>
<evidence type="ECO:0000256" key="6">
    <source>
        <dbReference type="ARBA" id="ARBA00023242"/>
    </source>
</evidence>
<keyword evidence="4" id="KW-0863">Zinc-finger</keyword>
<dbReference type="Pfam" id="PF23406">
    <property type="entry name" value="ZNF380_CC"/>
    <property type="match status" value="1"/>
</dbReference>
<dbReference type="AlphaFoldDB" id="A0AAV2HX12"/>
<dbReference type="PANTHER" id="PTHR13278">
    <property type="entry name" value="ZINC FINGER PROTEIN 830"/>
    <property type="match status" value="1"/>
</dbReference>
<dbReference type="GO" id="GO:0033314">
    <property type="term" value="P:mitotic DNA replication checkpoint signaling"/>
    <property type="evidence" value="ECO:0007669"/>
    <property type="project" value="TreeGrafter"/>
</dbReference>
<evidence type="ECO:0000256" key="1">
    <source>
        <dbReference type="ARBA" id="ARBA00004324"/>
    </source>
</evidence>
<dbReference type="GO" id="GO:0044773">
    <property type="term" value="P:mitotic DNA damage checkpoint signaling"/>
    <property type="evidence" value="ECO:0007669"/>
    <property type="project" value="TreeGrafter"/>
</dbReference>
<comment type="caution">
    <text evidence="9">The sequence shown here is derived from an EMBL/GenBank/DDBJ whole genome shotgun (WGS) entry which is preliminary data.</text>
</comment>
<evidence type="ECO:0000256" key="7">
    <source>
        <dbReference type="SAM" id="MobiDB-lite"/>
    </source>
</evidence>
<name>A0AAV2HX12_LYMST</name>
<dbReference type="GO" id="GO:0003676">
    <property type="term" value="F:nucleic acid binding"/>
    <property type="evidence" value="ECO:0007669"/>
    <property type="project" value="InterPro"/>
</dbReference>
<evidence type="ECO:0000256" key="2">
    <source>
        <dbReference type="ARBA" id="ARBA00022473"/>
    </source>
</evidence>
<evidence type="ECO:0000256" key="4">
    <source>
        <dbReference type="ARBA" id="ARBA00022771"/>
    </source>
</evidence>
<dbReference type="Proteomes" id="UP001497497">
    <property type="component" value="Unassembled WGS sequence"/>
</dbReference>
<proteinExistence type="predicted"/>
<protein>
    <recommendedName>
        <fullName evidence="8">ZNF380 coiled-coil domain-containing protein</fullName>
    </recommendedName>
</protein>
<evidence type="ECO:0000313" key="10">
    <source>
        <dbReference type="Proteomes" id="UP001497497"/>
    </source>
</evidence>
<keyword evidence="6" id="KW-0539">Nucleus</keyword>
<keyword evidence="2" id="KW-0217">Developmental protein</keyword>
<evidence type="ECO:0000256" key="5">
    <source>
        <dbReference type="ARBA" id="ARBA00022833"/>
    </source>
</evidence>
<feature type="region of interest" description="Disordered" evidence="7">
    <location>
        <begin position="90"/>
        <end position="109"/>
    </location>
</feature>